<name>A0A1T4VP51_9GAMM</name>
<dbReference type="Pfam" id="PF14331">
    <property type="entry name" value="IcmF-related_N"/>
    <property type="match status" value="1"/>
</dbReference>
<proteinExistence type="predicted"/>
<keyword evidence="5" id="KW-1185">Reference proteome</keyword>
<dbReference type="InterPro" id="IPR025743">
    <property type="entry name" value="TssM1_N"/>
</dbReference>
<feature type="region of interest" description="Disordered" evidence="1">
    <location>
        <begin position="871"/>
        <end position="892"/>
    </location>
</feature>
<evidence type="ECO:0000313" key="4">
    <source>
        <dbReference type="EMBL" id="SKA66762.1"/>
    </source>
</evidence>
<feature type="transmembrane region" description="Helical" evidence="2">
    <location>
        <begin position="20"/>
        <end position="42"/>
    </location>
</feature>
<evidence type="ECO:0000259" key="3">
    <source>
        <dbReference type="Pfam" id="PF14331"/>
    </source>
</evidence>
<dbReference type="PANTHER" id="PTHR36153:SF1">
    <property type="entry name" value="TYPE VI SECRETION SYSTEM COMPONENT TSSM1"/>
    <property type="match status" value="1"/>
</dbReference>
<dbReference type="EMBL" id="FUXX01000037">
    <property type="protein sequence ID" value="SKA66762.1"/>
    <property type="molecule type" value="Genomic_DNA"/>
</dbReference>
<gene>
    <name evidence="4" type="ORF">SAMN02745213_01864</name>
</gene>
<organism evidence="4 5">
    <name type="scientific">Succinivibrio dextrinosolvens DSM 3072</name>
    <dbReference type="NCBI Taxonomy" id="1123324"/>
    <lineage>
        <taxon>Bacteria</taxon>
        <taxon>Pseudomonadati</taxon>
        <taxon>Pseudomonadota</taxon>
        <taxon>Gammaproteobacteria</taxon>
        <taxon>Aeromonadales</taxon>
        <taxon>Succinivibrionaceae</taxon>
        <taxon>Succinivibrio</taxon>
    </lineage>
</organism>
<evidence type="ECO:0000313" key="5">
    <source>
        <dbReference type="Proteomes" id="UP000242432"/>
    </source>
</evidence>
<feature type="transmembrane region" description="Helical" evidence="2">
    <location>
        <begin position="432"/>
        <end position="451"/>
    </location>
</feature>
<reference evidence="5" key="1">
    <citation type="submission" date="2017-02" db="EMBL/GenBank/DDBJ databases">
        <authorList>
            <person name="Varghese N."/>
            <person name="Submissions S."/>
        </authorList>
    </citation>
    <scope>NUCLEOTIDE SEQUENCE [LARGE SCALE GENOMIC DNA]</scope>
    <source>
        <strain evidence="5">DSM 3072</strain>
    </source>
</reference>
<evidence type="ECO:0000256" key="1">
    <source>
        <dbReference type="SAM" id="MobiDB-lite"/>
    </source>
</evidence>
<dbReference type="RefSeq" id="WP_078929231.1">
    <property type="nucleotide sequence ID" value="NZ_FUXX01000037.1"/>
</dbReference>
<sequence length="1510" mass="172078">MNGNEAISQDADVGFIMEHPVWTIVIILGIIILIFLMIRFFFFLNKKRQKTVEVASLKKDLMIWSRLSSFVRGGKETDKAKLELNNKLVTIDSLFSDCSTILKVNRKLYRHDLTWHLIVGEPSCGKSTLIEKSGLDYNASFTEAKDKPPVKFYINSSEVVVDVSGKVFFDNWAGGSSAEWNYICNKVKKANRKKPLESIIITVSAESLIADNKELTLKKAHLIVDELLHLTFVLSMNIPCYVVITKLDTVLGFREFFGNANESVTSQIVGYQPTVEDGFFHPDDFNTSFDNFISHIKDGAVSQLMRPDVVALTNKNESRMPLTGNIYLFADGLRELKDNLALYLETIFGSKSLRGRAILPFKGVYLTSAEDKGYCLSNRFAMMQNSTVDDAPIVDNNKLTSSFFIKKLLSMKVFGENKDATFTKREIFIRKLPFYSLCGGLLLISLIYWYGTLFKAGEFEKRLEDGTIYYQGLTKDIESGAIDSAQLFAVNESGQVVKNFDVPMPNSNSNTRLNFFSQAQKRLLRTIDVPWQFFPQSMAHFGWDNDSVYGDNYFIYDYIQTKMAFYPIVDIVEYNLIKNGQAPYDEKKTDALFSLMEIAFYDIYNKNVYKNEAYSDSVMKSFMNWTIPSFTEVQSSQFQYFIPEYDYASNLTNSAVVLDENYSIACKSGIEGLVNNWRTLKNYPRHNFILLSGYIDAASDILESYDELEEISTQDFKEMNYDQVKSMVYRARSATSMYLSKTPVIDELMKFATIDTASSIKNTLLSQTDKALGDKSKDKPVAKHETSPFSNRLSSAYNAYKQLLNRDFNQLKEFESLLHKLENYAGNKSIHFGGVDFSSFDFVKNQALTLIDYKNEGLKKDLLNINQSPLFTREKDSKNNHPAKDKDGDKTSENDLAYNYNIIKQILQSSKLTVVSGKLEQWTIEELDRNTSILDSEYERNIENLNALLNVHKGEELVTKWVTYAKRLLTADYSMQYVDIIAQIQNLYPYEDSENKLLSNIAVLIAKDKANNREELDAQYQSTKEVLGDLKVRDEYNPKVFSRYFEPLVFIKKAMESKAKDFVFAKKVLSSSTRLTKILKAFATYSASYMKYWYQLPDTVHLTANSYAEFYDMTSELKSYMINNELQRLYTESYEIITKIDPIMLNKSDVELRKNFLTQLDVRRKFIDIDFVDICNETLTEWSLLSSDATYANNIVMQMSQKELNEKLLNLSKPAKGSNYIPWWADFTKLGVKLLKRDASHEASLSLMQFQSELKVFPIVKDAEPQERVLTKNDIKSLLVVFKSFGLSDTASEKATDPLAAFAKQNDTLKKNDDLKSPLIFSPESNRQADFKSWASSISNILGILSGSGKNMQFKIGLVDASDQSRLLTAQNINSELAIARYRYFDITVGDGKTTQKLPAFVNGNKNIAISSAPIDNSEIVFRFYRFSDSADPDCQVVIDGGYPALQLYLDERGEYNEDTKSTFVPIEIVPDEGDPSVFFVSLGIVGKLPTPEEWPSSDNWPAADSFVNY</sequence>
<keyword evidence="2" id="KW-0812">Transmembrane</keyword>
<feature type="domain" description="Type VI secretion system component TssM1 N-terminal" evidence="3">
    <location>
        <begin position="176"/>
        <end position="426"/>
    </location>
</feature>
<dbReference type="PANTHER" id="PTHR36153">
    <property type="entry name" value="INNER MEMBRANE PROTEIN-RELATED"/>
    <property type="match status" value="1"/>
</dbReference>
<keyword evidence="2" id="KW-0472">Membrane</keyword>
<feature type="compositionally biased region" description="Basic and acidic residues" evidence="1">
    <location>
        <begin position="872"/>
        <end position="892"/>
    </location>
</feature>
<dbReference type="STRING" id="83771.SAMN02910357_01858"/>
<evidence type="ECO:0000256" key="2">
    <source>
        <dbReference type="SAM" id="Phobius"/>
    </source>
</evidence>
<accession>A0A1T4VP51</accession>
<protein>
    <submittedName>
        <fullName evidence="4">ImcF-related N-terminal domain-containing protein</fullName>
    </submittedName>
</protein>
<dbReference type="InterPro" id="IPR053156">
    <property type="entry name" value="T6SS_TssM-like"/>
</dbReference>
<keyword evidence="2" id="KW-1133">Transmembrane helix</keyword>
<dbReference type="Proteomes" id="UP000242432">
    <property type="component" value="Unassembled WGS sequence"/>
</dbReference>